<accession>A0ABN8K7P8</accession>
<sequence length="64" mass="7306">MRRFYFPEETGTVGWDHVPDRAFVSTCYFPVFQSICMTKSVTYVARLGRHSLRDPGYTAKAAAI</sequence>
<name>A0ABN8K7P8_9HYPH</name>
<evidence type="ECO:0000313" key="1">
    <source>
        <dbReference type="EMBL" id="CAH2405550.1"/>
    </source>
</evidence>
<comment type="caution">
    <text evidence="1">The sequence shown here is derived from an EMBL/GenBank/DDBJ whole genome shotgun (WGS) entry which is preliminary data.</text>
</comment>
<dbReference type="Proteomes" id="UP001152604">
    <property type="component" value="Unassembled WGS sequence"/>
</dbReference>
<evidence type="ECO:0000313" key="2">
    <source>
        <dbReference type="Proteomes" id="UP001152604"/>
    </source>
</evidence>
<dbReference type="EMBL" id="CAKXZS010000034">
    <property type="protein sequence ID" value="CAH2405550.1"/>
    <property type="molecule type" value="Genomic_DNA"/>
</dbReference>
<proteinExistence type="predicted"/>
<gene>
    <name evidence="1" type="ORF">MES4922_40299</name>
</gene>
<keyword evidence="2" id="KW-1185">Reference proteome</keyword>
<reference evidence="1" key="1">
    <citation type="submission" date="2022-03" db="EMBL/GenBank/DDBJ databases">
        <authorList>
            <person name="Brunel B."/>
        </authorList>
    </citation>
    <scope>NUCLEOTIDE SEQUENCE</scope>
    <source>
        <strain evidence="1">STM4922sample</strain>
    </source>
</reference>
<protein>
    <submittedName>
        <fullName evidence="1">Uncharacterized protein</fullName>
    </submittedName>
</protein>
<organism evidence="1 2">
    <name type="scientific">Mesorhizobium ventifaucium</name>
    <dbReference type="NCBI Taxonomy" id="666020"/>
    <lineage>
        <taxon>Bacteria</taxon>
        <taxon>Pseudomonadati</taxon>
        <taxon>Pseudomonadota</taxon>
        <taxon>Alphaproteobacteria</taxon>
        <taxon>Hyphomicrobiales</taxon>
        <taxon>Phyllobacteriaceae</taxon>
        <taxon>Mesorhizobium</taxon>
    </lineage>
</organism>